<dbReference type="AlphaFoldDB" id="A0AAV1JBH6"/>
<dbReference type="EMBL" id="CAVLEF010000007">
    <property type="protein sequence ID" value="CAK1546332.1"/>
    <property type="molecule type" value="Genomic_DNA"/>
</dbReference>
<evidence type="ECO:0000313" key="1">
    <source>
        <dbReference type="EMBL" id="CAK1546332.1"/>
    </source>
</evidence>
<gene>
    <name evidence="1" type="ORF">LNINA_LOCUS5911</name>
</gene>
<dbReference type="Proteomes" id="UP001497472">
    <property type="component" value="Unassembled WGS sequence"/>
</dbReference>
<sequence length="94" mass="11062">MACLKIQWPDFTWPNNLSPANTAEPQLAEPRCIVDAPILDVDIKRVQFDRKYYESHQLFHATLRCGWWQKEEIKRSHIFLQGSYTLTPARNLTC</sequence>
<proteinExistence type="predicted"/>
<name>A0AAV1JBH6_9NEOP</name>
<reference evidence="1 2" key="1">
    <citation type="submission" date="2023-11" db="EMBL/GenBank/DDBJ databases">
        <authorList>
            <person name="Okamura Y."/>
        </authorList>
    </citation>
    <scope>NUCLEOTIDE SEQUENCE [LARGE SCALE GENOMIC DNA]</scope>
</reference>
<keyword evidence="2" id="KW-1185">Reference proteome</keyword>
<evidence type="ECO:0000313" key="2">
    <source>
        <dbReference type="Proteomes" id="UP001497472"/>
    </source>
</evidence>
<accession>A0AAV1JBH6</accession>
<comment type="caution">
    <text evidence="1">The sequence shown here is derived from an EMBL/GenBank/DDBJ whole genome shotgun (WGS) entry which is preliminary data.</text>
</comment>
<organism evidence="1 2">
    <name type="scientific">Leptosia nina</name>
    <dbReference type="NCBI Taxonomy" id="320188"/>
    <lineage>
        <taxon>Eukaryota</taxon>
        <taxon>Metazoa</taxon>
        <taxon>Ecdysozoa</taxon>
        <taxon>Arthropoda</taxon>
        <taxon>Hexapoda</taxon>
        <taxon>Insecta</taxon>
        <taxon>Pterygota</taxon>
        <taxon>Neoptera</taxon>
        <taxon>Endopterygota</taxon>
        <taxon>Lepidoptera</taxon>
        <taxon>Glossata</taxon>
        <taxon>Ditrysia</taxon>
        <taxon>Papilionoidea</taxon>
        <taxon>Pieridae</taxon>
        <taxon>Pierinae</taxon>
        <taxon>Leptosia</taxon>
    </lineage>
</organism>
<protein>
    <submittedName>
        <fullName evidence="1">Uncharacterized protein</fullName>
    </submittedName>
</protein>